<keyword evidence="4" id="KW-1185">Reference proteome</keyword>
<name>A0A177F2H6_9EURO</name>
<organism evidence="3 4">
    <name type="scientific">Fonsecaea monophora</name>
    <dbReference type="NCBI Taxonomy" id="254056"/>
    <lineage>
        <taxon>Eukaryota</taxon>
        <taxon>Fungi</taxon>
        <taxon>Dikarya</taxon>
        <taxon>Ascomycota</taxon>
        <taxon>Pezizomycotina</taxon>
        <taxon>Eurotiomycetes</taxon>
        <taxon>Chaetothyriomycetidae</taxon>
        <taxon>Chaetothyriales</taxon>
        <taxon>Herpotrichiellaceae</taxon>
        <taxon>Fonsecaea</taxon>
    </lineage>
</organism>
<evidence type="ECO:0000256" key="2">
    <source>
        <dbReference type="SAM" id="SignalP"/>
    </source>
</evidence>
<accession>A0A177F2H6</accession>
<gene>
    <name evidence="3" type="ORF">AYO21_08044</name>
</gene>
<sequence length="154" mass="17303">MKLLSFLSLLGIAALAEAGACNSGINAIAVPLLKGYPPAQSFCSAKYPQPVTLLLDNHDDNKNPINDAHHFKKCYDDSGRQGIAMVCLGVRGWSSFVDLLLLHRNSQHQDCYSHDDNNHHYHHHHDNDHDKHDPDNDDFNAYLRPTGGRLQRKQ</sequence>
<evidence type="ECO:0000256" key="1">
    <source>
        <dbReference type="SAM" id="MobiDB-lite"/>
    </source>
</evidence>
<proteinExistence type="predicted"/>
<keyword evidence="2" id="KW-0732">Signal</keyword>
<dbReference type="RefSeq" id="XP_022509753.1">
    <property type="nucleotide sequence ID" value="XM_022657994.1"/>
</dbReference>
<dbReference type="GeneID" id="34603194"/>
<dbReference type="AlphaFoldDB" id="A0A177F2H6"/>
<protein>
    <submittedName>
        <fullName evidence="3">Uncharacterized protein</fullName>
    </submittedName>
</protein>
<evidence type="ECO:0000313" key="4">
    <source>
        <dbReference type="Proteomes" id="UP000077002"/>
    </source>
</evidence>
<feature type="region of interest" description="Disordered" evidence="1">
    <location>
        <begin position="121"/>
        <end position="154"/>
    </location>
</feature>
<feature type="compositionally biased region" description="Basic and acidic residues" evidence="1">
    <location>
        <begin position="121"/>
        <end position="134"/>
    </location>
</feature>
<dbReference type="Proteomes" id="UP000077002">
    <property type="component" value="Unassembled WGS sequence"/>
</dbReference>
<reference evidence="3 4" key="1">
    <citation type="submission" date="2016-03" db="EMBL/GenBank/DDBJ databases">
        <title>Draft genome sequence of the Fonsecaea monophora CBS 269.37.</title>
        <authorList>
            <person name="Bombassaro A."/>
            <person name="Vinicius W.A."/>
            <person name="De Hoog S."/>
            <person name="Sun J."/>
            <person name="Souza E.M."/>
            <person name="Raittz R.T."/>
            <person name="Costa F."/>
            <person name="Leao A.C."/>
            <person name="Tadra-Sfeir M.Z."/>
            <person name="Baura V."/>
            <person name="Balsanelli E."/>
            <person name="Pedrosa F.O."/>
            <person name="Moreno L.F."/>
            <person name="Steffens M.B."/>
            <person name="Xi L."/>
            <person name="Bocca A.L."/>
            <person name="Felipe M.S."/>
            <person name="Teixeira M."/>
            <person name="Telles Filho F.Q."/>
            <person name="Azevedo C.M."/>
            <person name="Gomes R."/>
            <person name="Vicente V.A."/>
        </authorList>
    </citation>
    <scope>NUCLEOTIDE SEQUENCE [LARGE SCALE GENOMIC DNA]</scope>
    <source>
        <strain evidence="3 4">CBS 269.37</strain>
    </source>
</reference>
<feature type="chain" id="PRO_5008060830" evidence="2">
    <location>
        <begin position="19"/>
        <end position="154"/>
    </location>
</feature>
<dbReference type="EMBL" id="LVKK01000066">
    <property type="protein sequence ID" value="OAG37801.1"/>
    <property type="molecule type" value="Genomic_DNA"/>
</dbReference>
<feature type="signal peptide" evidence="2">
    <location>
        <begin position="1"/>
        <end position="18"/>
    </location>
</feature>
<evidence type="ECO:0000313" key="3">
    <source>
        <dbReference type="EMBL" id="OAG37801.1"/>
    </source>
</evidence>
<comment type="caution">
    <text evidence="3">The sequence shown here is derived from an EMBL/GenBank/DDBJ whole genome shotgun (WGS) entry which is preliminary data.</text>
</comment>
<dbReference type="OrthoDB" id="10364578at2759"/>